<keyword evidence="2" id="KW-0812">Transmembrane</keyword>
<feature type="compositionally biased region" description="Basic and acidic residues" evidence="1">
    <location>
        <begin position="121"/>
        <end position="142"/>
    </location>
</feature>
<feature type="transmembrane region" description="Helical" evidence="2">
    <location>
        <begin position="72"/>
        <end position="97"/>
    </location>
</feature>
<sequence length="354" mass="37173">MVLGVTFTALAAGVAGIGVLLMAALALASWLVGAGLAWPSVGDALATVSAMAGDPVGGPAPQPWAVLQQAPMVFLVVAAALITAAAVVVVVLAGLAWRRWGPTQAGHATRAQLRSELSETNARERARETRPSLTVTERRGLPPEELGVPLPRGPAGPLWAAQDNHTGALAPTRAGKTTTDQIPKALAAPGALWCSSSQRDLFLHTALARTRRPQAGPVQLLDATGTVGFPAQAYWPPMTGCTDAEVADRRAGILVETSGSAGRAAKASSSGNEEFFREHTIMVLRAYLFAAAVANKPVEDLVAWAANPHHKDPLAILQGAHTQLYEELNAERQEDPRTSCRRRAETDPLATGWD</sequence>
<dbReference type="RefSeq" id="WP_210036676.1">
    <property type="nucleotide sequence ID" value="NZ_JAGINU010000003.1"/>
</dbReference>
<accession>A0ABS4W5Y1</accession>
<organism evidence="3 4">
    <name type="scientific">Pseudonocardia parietis</name>
    <dbReference type="NCBI Taxonomy" id="570936"/>
    <lineage>
        <taxon>Bacteria</taxon>
        <taxon>Bacillati</taxon>
        <taxon>Actinomycetota</taxon>
        <taxon>Actinomycetes</taxon>
        <taxon>Pseudonocardiales</taxon>
        <taxon>Pseudonocardiaceae</taxon>
        <taxon>Pseudonocardia</taxon>
    </lineage>
</organism>
<evidence type="ECO:0000313" key="4">
    <source>
        <dbReference type="Proteomes" id="UP001519295"/>
    </source>
</evidence>
<evidence type="ECO:0000256" key="2">
    <source>
        <dbReference type="SAM" id="Phobius"/>
    </source>
</evidence>
<gene>
    <name evidence="3" type="ORF">JOF36_007296</name>
</gene>
<feature type="region of interest" description="Disordered" evidence="1">
    <location>
        <begin position="108"/>
        <end position="148"/>
    </location>
</feature>
<dbReference type="Proteomes" id="UP001519295">
    <property type="component" value="Unassembled WGS sequence"/>
</dbReference>
<evidence type="ECO:0000256" key="1">
    <source>
        <dbReference type="SAM" id="MobiDB-lite"/>
    </source>
</evidence>
<protein>
    <recommendedName>
        <fullName evidence="5">Type IV secretory system conjugative DNA transfer VirD4/TraG family protein</fullName>
    </recommendedName>
</protein>
<feature type="region of interest" description="Disordered" evidence="1">
    <location>
        <begin position="330"/>
        <end position="354"/>
    </location>
</feature>
<keyword evidence="2" id="KW-0472">Membrane</keyword>
<evidence type="ECO:0000313" key="3">
    <source>
        <dbReference type="EMBL" id="MBP2371523.1"/>
    </source>
</evidence>
<keyword evidence="2" id="KW-1133">Transmembrane helix</keyword>
<keyword evidence="4" id="KW-1185">Reference proteome</keyword>
<comment type="caution">
    <text evidence="3">The sequence shown here is derived from an EMBL/GenBank/DDBJ whole genome shotgun (WGS) entry which is preliminary data.</text>
</comment>
<feature type="compositionally biased region" description="Basic and acidic residues" evidence="1">
    <location>
        <begin position="330"/>
        <end position="346"/>
    </location>
</feature>
<evidence type="ECO:0008006" key="5">
    <source>
        <dbReference type="Google" id="ProtNLM"/>
    </source>
</evidence>
<name>A0ABS4W5Y1_9PSEU</name>
<reference evidence="3 4" key="1">
    <citation type="submission" date="2021-03" db="EMBL/GenBank/DDBJ databases">
        <title>Sequencing the genomes of 1000 actinobacteria strains.</title>
        <authorList>
            <person name="Klenk H.-P."/>
        </authorList>
    </citation>
    <scope>NUCLEOTIDE SEQUENCE [LARGE SCALE GENOMIC DNA]</scope>
    <source>
        <strain evidence="3 4">DSM 45256</strain>
    </source>
</reference>
<proteinExistence type="predicted"/>
<dbReference type="EMBL" id="JAGINU010000003">
    <property type="protein sequence ID" value="MBP2371523.1"/>
    <property type="molecule type" value="Genomic_DNA"/>
</dbReference>